<accession>A0A098GJD1</accession>
<evidence type="ECO:0000256" key="1">
    <source>
        <dbReference type="ARBA" id="ARBA00001917"/>
    </source>
</evidence>
<evidence type="ECO:0000256" key="8">
    <source>
        <dbReference type="ARBA" id="ARBA00023033"/>
    </source>
</evidence>
<keyword evidence="3" id="KW-0216">Detoxification</keyword>
<comment type="catalytic activity">
    <reaction evidence="10">
        <text>3 propionate 3-nitronate + 3 O2 + H2O = 3 3-oxopropanoate + 2 nitrate + nitrite + H2O2 + 3 H(+)</text>
        <dbReference type="Rhea" id="RHEA:57332"/>
        <dbReference type="ChEBI" id="CHEBI:15377"/>
        <dbReference type="ChEBI" id="CHEBI:15378"/>
        <dbReference type="ChEBI" id="CHEBI:15379"/>
        <dbReference type="ChEBI" id="CHEBI:16240"/>
        <dbReference type="ChEBI" id="CHEBI:16301"/>
        <dbReference type="ChEBI" id="CHEBI:17632"/>
        <dbReference type="ChEBI" id="CHEBI:33190"/>
        <dbReference type="ChEBI" id="CHEBI:136067"/>
    </reaction>
</comment>
<dbReference type="GO" id="GO:0018580">
    <property type="term" value="F:nitronate monooxygenase activity"/>
    <property type="evidence" value="ECO:0007669"/>
    <property type="project" value="InterPro"/>
</dbReference>
<dbReference type="STRING" id="451.B6N58_02050"/>
<reference evidence="13 15" key="3">
    <citation type="submission" date="2016-10" db="EMBL/GenBank/DDBJ databases">
        <authorList>
            <person name="Varghese N."/>
            <person name="Submissions S."/>
        </authorList>
    </citation>
    <scope>NUCLEOTIDE SEQUENCE [LARGE SCALE GENOMIC DNA]</scope>
    <source>
        <strain evidence="13 15">ATCC 33218</strain>
    </source>
</reference>
<dbReference type="GO" id="GO:0000166">
    <property type="term" value="F:nucleotide binding"/>
    <property type="evidence" value="ECO:0007669"/>
    <property type="project" value="UniProtKB-KW"/>
</dbReference>
<dbReference type="AlphaFoldDB" id="A0A098GJD1"/>
<dbReference type="PATRIC" id="fig|451.8.peg.2435"/>
<evidence type="ECO:0000313" key="14">
    <source>
        <dbReference type="Proteomes" id="UP000032414"/>
    </source>
</evidence>
<evidence type="ECO:0000256" key="5">
    <source>
        <dbReference type="ARBA" id="ARBA00022643"/>
    </source>
</evidence>
<dbReference type="GO" id="GO:0009636">
    <property type="term" value="P:response to toxic substance"/>
    <property type="evidence" value="ECO:0007669"/>
    <property type="project" value="UniProtKB-KW"/>
</dbReference>
<dbReference type="OrthoDB" id="9778912at2"/>
<evidence type="ECO:0000313" key="15">
    <source>
        <dbReference type="Proteomes" id="UP000182998"/>
    </source>
</evidence>
<reference evidence="14" key="1">
    <citation type="submission" date="2014-09" db="EMBL/GenBank/DDBJ databases">
        <authorList>
            <person name="Gomez-Valero L."/>
        </authorList>
    </citation>
    <scope>NUCLEOTIDE SEQUENCE [LARGE SCALE GENOMIC DNA]</scope>
    <source>
        <strain evidence="14">ATCC33218</strain>
    </source>
</reference>
<dbReference type="PANTHER" id="PTHR42747">
    <property type="entry name" value="NITRONATE MONOOXYGENASE-RELATED"/>
    <property type="match status" value="1"/>
</dbReference>
<evidence type="ECO:0000256" key="6">
    <source>
        <dbReference type="ARBA" id="ARBA00022741"/>
    </source>
</evidence>
<sequence length="358" mass="39044">MEPTITLTRKLGIPFPIFLAPMAGSTTPNLVAAVSNSGGLGSFGAAYMPAGDIRTTIHEIRKLTKQPFAINLFIPNEHYASPEQIAHSCTLLEQACTELNYKPQPVSAPYTPHFEEQMSVIVEEKVPVFSFIFGLLDKTWVNKLKKQNTLLIGTATNVEEAILLEKSGVDMIVAQGSEAGGHRGTFIGNAEDGLIGLLSLLPQITKYVKIPVIAAGGIMEKKAISAAYLLGASGVQMGTAFLTCTESEIHPMYKQALLETKKDNTILTTAFSGRLARGIRNKFIERMSAHAKDILPFPVQNAMTRAMRIEAGKKNCTDFMSMWAGQSAHLCKEISVAELIRELMEGFDKITRININNS</sequence>
<comment type="cofactor">
    <cofactor evidence="1">
        <name>FMN</name>
        <dbReference type="ChEBI" id="CHEBI:58210"/>
    </cofactor>
</comment>
<evidence type="ECO:0000256" key="10">
    <source>
        <dbReference type="ARBA" id="ARBA00049401"/>
    </source>
</evidence>
<gene>
    <name evidence="12" type="ORF">LMI_2837</name>
    <name evidence="13" type="ORF">SAMN02982997_02775</name>
</gene>
<evidence type="ECO:0000256" key="9">
    <source>
        <dbReference type="ARBA" id="ARBA00031155"/>
    </source>
</evidence>
<keyword evidence="5" id="KW-0288">FMN</keyword>
<keyword evidence="15" id="KW-1185">Reference proteome</keyword>
<keyword evidence="8 12" id="KW-0503">Monooxygenase</keyword>
<dbReference type="EMBL" id="LN614830">
    <property type="protein sequence ID" value="CEG62085.1"/>
    <property type="molecule type" value="Genomic_DNA"/>
</dbReference>
<dbReference type="FunFam" id="3.20.20.70:FF:000154">
    <property type="entry name" value="Probable nitronate monooxygenase"/>
    <property type="match status" value="1"/>
</dbReference>
<dbReference type="SUPFAM" id="SSF51412">
    <property type="entry name" value="Inosine monophosphate dehydrogenase (IMPDH)"/>
    <property type="match status" value="1"/>
</dbReference>
<dbReference type="EMBL" id="FMVN01000017">
    <property type="protein sequence ID" value="SCY75250.1"/>
    <property type="molecule type" value="Genomic_DNA"/>
</dbReference>
<keyword evidence="7 12" id="KW-0560">Oxidoreductase</keyword>
<dbReference type="KEGG" id="tmc:LMI_2837"/>
<dbReference type="Gene3D" id="3.20.20.70">
    <property type="entry name" value="Aldolase class I"/>
    <property type="match status" value="1"/>
</dbReference>
<evidence type="ECO:0000256" key="2">
    <source>
        <dbReference type="ARBA" id="ARBA00009881"/>
    </source>
</evidence>
<keyword evidence="6" id="KW-0547">Nucleotide-binding</keyword>
<evidence type="ECO:0000256" key="3">
    <source>
        <dbReference type="ARBA" id="ARBA00022575"/>
    </source>
</evidence>
<dbReference type="InterPro" id="IPR013785">
    <property type="entry name" value="Aldolase_TIM"/>
</dbReference>
<name>A0A098GJD1_LEGMI</name>
<organism evidence="12 14">
    <name type="scientific">Legionella micdadei</name>
    <name type="common">Tatlockia micdadei</name>
    <dbReference type="NCBI Taxonomy" id="451"/>
    <lineage>
        <taxon>Bacteria</taxon>
        <taxon>Pseudomonadati</taxon>
        <taxon>Pseudomonadota</taxon>
        <taxon>Gammaproteobacteria</taxon>
        <taxon>Legionellales</taxon>
        <taxon>Legionellaceae</taxon>
        <taxon>Legionella</taxon>
    </lineage>
</organism>
<dbReference type="CDD" id="cd04730">
    <property type="entry name" value="NPD_like"/>
    <property type="match status" value="1"/>
</dbReference>
<proteinExistence type="inferred from homology"/>
<comment type="similarity">
    <text evidence="2">Belongs to the nitronate monooxygenase family. NMO class I subfamily.</text>
</comment>
<reference evidence="12" key="2">
    <citation type="submission" date="2014-09" db="EMBL/GenBank/DDBJ databases">
        <authorList>
            <person name="GOMEZ-VALERO Laura"/>
        </authorList>
    </citation>
    <scope>NUCLEOTIDE SEQUENCE</scope>
    <source>
        <strain evidence="12">ATCC33218</strain>
    </source>
</reference>
<protein>
    <recommendedName>
        <fullName evidence="11">Nitronate monooxygenase</fullName>
    </recommendedName>
    <alternativeName>
        <fullName evidence="9">Propionate 3-nitronate monooxygenase</fullName>
    </alternativeName>
</protein>
<evidence type="ECO:0000256" key="4">
    <source>
        <dbReference type="ARBA" id="ARBA00022630"/>
    </source>
</evidence>
<dbReference type="Proteomes" id="UP000032414">
    <property type="component" value="Chromosome I"/>
</dbReference>
<dbReference type="Proteomes" id="UP000182998">
    <property type="component" value="Unassembled WGS sequence"/>
</dbReference>
<evidence type="ECO:0000256" key="11">
    <source>
        <dbReference type="ARBA" id="ARBA00067136"/>
    </source>
</evidence>
<dbReference type="HOGENOM" id="CLU_038732_5_1_6"/>
<evidence type="ECO:0000313" key="12">
    <source>
        <dbReference type="EMBL" id="CEG62085.1"/>
    </source>
</evidence>
<dbReference type="PANTHER" id="PTHR42747:SF3">
    <property type="entry name" value="NITRONATE MONOOXYGENASE-RELATED"/>
    <property type="match status" value="1"/>
</dbReference>
<dbReference type="InterPro" id="IPR004136">
    <property type="entry name" value="NMO"/>
</dbReference>
<keyword evidence="4" id="KW-0285">Flavoprotein</keyword>
<dbReference type="Pfam" id="PF03060">
    <property type="entry name" value="NMO"/>
    <property type="match status" value="1"/>
</dbReference>
<dbReference type="RefSeq" id="WP_045100213.1">
    <property type="nucleotide sequence ID" value="NZ_CP020614.1"/>
</dbReference>
<evidence type="ECO:0000313" key="13">
    <source>
        <dbReference type="EMBL" id="SCY75250.1"/>
    </source>
</evidence>
<evidence type="ECO:0000256" key="7">
    <source>
        <dbReference type="ARBA" id="ARBA00023002"/>
    </source>
</evidence>